<accession>A0A1F8DYG2</accession>
<evidence type="ECO:0000313" key="1">
    <source>
        <dbReference type="EMBL" id="OGM93601.1"/>
    </source>
</evidence>
<sequence length="72" mass="8016">MEQVIVERTQKYLIVKIPIRAEVEGRAELPPRARRIVDRAIAEGLADVTSGRVFGPFSSVQGFKAALKRRPA</sequence>
<dbReference type="EMBL" id="MGIS01000009">
    <property type="protein sequence ID" value="OGM93601.1"/>
    <property type="molecule type" value="Genomic_DNA"/>
</dbReference>
<proteinExistence type="predicted"/>
<organism evidence="1 2">
    <name type="scientific">Candidatus Wolfebacteria bacterium RIFCSPLOWO2_01_FULL_47_17b</name>
    <dbReference type="NCBI Taxonomy" id="1802558"/>
    <lineage>
        <taxon>Bacteria</taxon>
        <taxon>Candidatus Wolfeibacteriota</taxon>
    </lineage>
</organism>
<gene>
    <name evidence="1" type="ORF">A2935_03200</name>
</gene>
<dbReference type="Proteomes" id="UP000177011">
    <property type="component" value="Unassembled WGS sequence"/>
</dbReference>
<evidence type="ECO:0000313" key="2">
    <source>
        <dbReference type="Proteomes" id="UP000177011"/>
    </source>
</evidence>
<comment type="caution">
    <text evidence="1">The sequence shown here is derived from an EMBL/GenBank/DDBJ whole genome shotgun (WGS) entry which is preliminary data.</text>
</comment>
<name>A0A1F8DYG2_9BACT</name>
<protein>
    <submittedName>
        <fullName evidence="1">Uncharacterized protein</fullName>
    </submittedName>
</protein>
<reference evidence="1 2" key="1">
    <citation type="journal article" date="2016" name="Nat. Commun.">
        <title>Thousands of microbial genomes shed light on interconnected biogeochemical processes in an aquifer system.</title>
        <authorList>
            <person name="Anantharaman K."/>
            <person name="Brown C.T."/>
            <person name="Hug L.A."/>
            <person name="Sharon I."/>
            <person name="Castelle C.J."/>
            <person name="Probst A.J."/>
            <person name="Thomas B.C."/>
            <person name="Singh A."/>
            <person name="Wilkins M.J."/>
            <person name="Karaoz U."/>
            <person name="Brodie E.L."/>
            <person name="Williams K.H."/>
            <person name="Hubbard S.S."/>
            <person name="Banfield J.F."/>
        </authorList>
    </citation>
    <scope>NUCLEOTIDE SEQUENCE [LARGE SCALE GENOMIC DNA]</scope>
</reference>
<dbReference type="AlphaFoldDB" id="A0A1F8DYG2"/>